<evidence type="ECO:0000313" key="4">
    <source>
        <dbReference type="Proteomes" id="UP000182498"/>
    </source>
</evidence>
<reference evidence="4" key="1">
    <citation type="submission" date="2015-11" db="EMBL/GenBank/DDBJ databases">
        <authorList>
            <person name="Dugat-Bony E."/>
        </authorList>
    </citation>
    <scope>NUCLEOTIDE SEQUENCE [LARGE SCALE GENOMIC DNA]</scope>
    <source>
        <strain evidence="4">Mu292</strain>
    </source>
</reference>
<dbReference type="RefSeq" id="WP_014011025.1">
    <property type="nucleotide sequence ID" value="NZ_DAMBUN010000004.1"/>
</dbReference>
<protein>
    <submittedName>
        <fullName evidence="2">Uncharacterized protein</fullName>
    </submittedName>
</protein>
<evidence type="ECO:0000313" key="2">
    <source>
        <dbReference type="EMBL" id="CUU65102.1"/>
    </source>
</evidence>
<dbReference type="Proteomes" id="UP000182498">
    <property type="component" value="Unassembled WGS sequence"/>
</dbReference>
<proteinExistence type="predicted"/>
<dbReference type="InterPro" id="IPR035069">
    <property type="entry name" value="TTHA1013/TTHA0281-like"/>
</dbReference>
<evidence type="ECO:0000313" key="3">
    <source>
        <dbReference type="EMBL" id="GEC85274.1"/>
    </source>
</evidence>
<dbReference type="OrthoDB" id="5772641at2"/>
<reference evidence="2" key="2">
    <citation type="submission" date="2015-11" db="EMBL/GenBank/DDBJ databases">
        <authorList>
            <person name="Zhang Y."/>
            <person name="Guo Z."/>
        </authorList>
    </citation>
    <scope>NUCLEOTIDE SEQUENCE [LARGE SCALE GENOMIC DNA]</scope>
    <source>
        <strain evidence="2">Mu292</strain>
    </source>
</reference>
<dbReference type="Proteomes" id="UP000319986">
    <property type="component" value="Unassembled WGS sequence"/>
</dbReference>
<dbReference type="SUPFAM" id="SSF143100">
    <property type="entry name" value="TTHA1013/TTHA0281-like"/>
    <property type="match status" value="1"/>
</dbReference>
<dbReference type="EMBL" id="FAUH01000002">
    <property type="protein sequence ID" value="CUU65102.1"/>
    <property type="molecule type" value="Genomic_DNA"/>
</dbReference>
<dbReference type="EMBL" id="BJNT01000004">
    <property type="protein sequence ID" value="GEC85274.1"/>
    <property type="molecule type" value="Genomic_DNA"/>
</dbReference>
<sequence length="126" mass="13558">MDNTFTARASRDEGWWTVTVDEVPGLFTQTRRLDQIPGMVRDALTLFPDITEDAKGAEVTVVPQGPAADAAHEAAELRNLAREAQEQATASMQAAARELSAGGLTFRDIGSLLGVSYQQAQKLAVQ</sequence>
<evidence type="ECO:0000313" key="5">
    <source>
        <dbReference type="Proteomes" id="UP000319986"/>
    </source>
</evidence>
<feature type="coiled-coil region" evidence="1">
    <location>
        <begin position="67"/>
        <end position="94"/>
    </location>
</feature>
<keyword evidence="4" id="KW-1185">Reference proteome</keyword>
<accession>A0A0X8XW17</accession>
<gene>
    <name evidence="3" type="ORF">CVA01_05880</name>
    <name evidence="2" type="ORF">CVAR292_00415</name>
</gene>
<name>A0A0X8XW17_9CORY</name>
<dbReference type="OMA" id="AHAQECA"/>
<dbReference type="AlphaFoldDB" id="A0A0X8XW17"/>
<organism evidence="2 4">
    <name type="scientific">Corynebacterium variabile</name>
    <dbReference type="NCBI Taxonomy" id="1727"/>
    <lineage>
        <taxon>Bacteria</taxon>
        <taxon>Bacillati</taxon>
        <taxon>Actinomycetota</taxon>
        <taxon>Actinomycetes</taxon>
        <taxon>Mycobacteriales</taxon>
        <taxon>Corynebacteriaceae</taxon>
        <taxon>Corynebacterium</taxon>
    </lineage>
</organism>
<keyword evidence="1" id="KW-0175">Coiled coil</keyword>
<reference evidence="3 5" key="3">
    <citation type="submission" date="2019-06" db="EMBL/GenBank/DDBJ databases">
        <title>Whole genome shotgun sequence of Corynebacterium variabile NBRC 15286.</title>
        <authorList>
            <person name="Hosoyama A."/>
            <person name="Uohara A."/>
            <person name="Ohji S."/>
            <person name="Ichikawa N."/>
        </authorList>
    </citation>
    <scope>NUCLEOTIDE SEQUENCE [LARGE SCALE GENOMIC DNA]</scope>
    <source>
        <strain evidence="3 5">NBRC 15286</strain>
    </source>
</reference>
<evidence type="ECO:0000256" key="1">
    <source>
        <dbReference type="SAM" id="Coils"/>
    </source>
</evidence>